<dbReference type="Gene3D" id="3.90.550.10">
    <property type="entry name" value="Spore Coat Polysaccharide Biosynthesis Protein SpsA, Chain A"/>
    <property type="match status" value="1"/>
</dbReference>
<dbReference type="InterPro" id="IPR029044">
    <property type="entry name" value="Nucleotide-diphossugar_trans"/>
</dbReference>
<dbReference type="PANTHER" id="PTHR10859:SF114">
    <property type="entry name" value="DOLICHOL-PHOSPHATE MANNOSYLTRANSFERASE"/>
    <property type="match status" value="1"/>
</dbReference>
<dbReference type="PANTHER" id="PTHR10859">
    <property type="entry name" value="GLYCOSYL TRANSFERASE"/>
    <property type="match status" value="1"/>
</dbReference>
<dbReference type="Proteomes" id="UP000823963">
    <property type="component" value="Unassembled WGS sequence"/>
</dbReference>
<dbReference type="CDD" id="cd04179">
    <property type="entry name" value="DPM_DPG-synthase_like"/>
    <property type="match status" value="1"/>
</dbReference>
<dbReference type="AlphaFoldDB" id="A0A9D2AB90"/>
<dbReference type="GO" id="GO:0006487">
    <property type="term" value="P:protein N-linked glycosylation"/>
    <property type="evidence" value="ECO:0007669"/>
    <property type="project" value="TreeGrafter"/>
</dbReference>
<dbReference type="SUPFAM" id="SSF53448">
    <property type="entry name" value="Nucleotide-diphospho-sugar transferases"/>
    <property type="match status" value="1"/>
</dbReference>
<dbReference type="Pfam" id="PF00535">
    <property type="entry name" value="Glycos_transf_2"/>
    <property type="match status" value="1"/>
</dbReference>
<proteinExistence type="predicted"/>
<sequence>MRVLMIIPAYNEEESILQTVQQIESYREFCDFTLDYVIINDGSTDKTQEILDRYEFNHVQLVLNLGIGGAVQTGYKYALENGYDIAVQFDGDGQHDICSLKELIQPLVEGKANLSVGSRFVGGSKSGFQTTFMRRFGIKIISTFILLTTGKKILDTTSGYRAADKGVISYFARRYPTKYPEPESMVHLLKRGFQIVETPVNMFERQGGESSITPIKSIRYMCEVCSSILVTALMKEGD</sequence>
<protein>
    <submittedName>
        <fullName evidence="2">Glycosyltransferase family 2 protein</fullName>
    </submittedName>
</protein>
<evidence type="ECO:0000259" key="1">
    <source>
        <dbReference type="Pfam" id="PF00535"/>
    </source>
</evidence>
<organism evidence="2 3">
    <name type="scientific">Candidatus Ligilactobacillus excrementigallinarum</name>
    <dbReference type="NCBI Taxonomy" id="2838641"/>
    <lineage>
        <taxon>Bacteria</taxon>
        <taxon>Bacillati</taxon>
        <taxon>Bacillota</taxon>
        <taxon>Bacilli</taxon>
        <taxon>Lactobacillales</taxon>
        <taxon>Lactobacillaceae</taxon>
        <taxon>Ligilactobacillus</taxon>
    </lineage>
</organism>
<reference evidence="2" key="1">
    <citation type="journal article" date="2021" name="PeerJ">
        <title>Extensive microbial diversity within the chicken gut microbiome revealed by metagenomics and culture.</title>
        <authorList>
            <person name="Gilroy R."/>
            <person name="Ravi A."/>
            <person name="Getino M."/>
            <person name="Pursley I."/>
            <person name="Horton D.L."/>
            <person name="Alikhan N.F."/>
            <person name="Baker D."/>
            <person name="Gharbi K."/>
            <person name="Hall N."/>
            <person name="Watson M."/>
            <person name="Adriaenssens E.M."/>
            <person name="Foster-Nyarko E."/>
            <person name="Jarju S."/>
            <person name="Secka A."/>
            <person name="Antonio M."/>
            <person name="Oren A."/>
            <person name="Chaudhuri R.R."/>
            <person name="La Ragione R."/>
            <person name="Hildebrand F."/>
            <person name="Pallen M.J."/>
        </authorList>
    </citation>
    <scope>NUCLEOTIDE SEQUENCE</scope>
    <source>
        <strain evidence="2">6627</strain>
    </source>
</reference>
<gene>
    <name evidence="2" type="ORF">H9861_07015</name>
</gene>
<dbReference type="EMBL" id="DXFP01000067">
    <property type="protein sequence ID" value="HIX02487.1"/>
    <property type="molecule type" value="Genomic_DNA"/>
</dbReference>
<evidence type="ECO:0000313" key="2">
    <source>
        <dbReference type="EMBL" id="HIX02487.1"/>
    </source>
</evidence>
<reference evidence="2" key="2">
    <citation type="submission" date="2021-04" db="EMBL/GenBank/DDBJ databases">
        <authorList>
            <person name="Gilroy R."/>
        </authorList>
    </citation>
    <scope>NUCLEOTIDE SEQUENCE</scope>
    <source>
        <strain evidence="2">6627</strain>
    </source>
</reference>
<dbReference type="InterPro" id="IPR001173">
    <property type="entry name" value="Glyco_trans_2-like"/>
</dbReference>
<feature type="domain" description="Glycosyltransferase 2-like" evidence="1">
    <location>
        <begin position="6"/>
        <end position="167"/>
    </location>
</feature>
<accession>A0A9D2AB90</accession>
<evidence type="ECO:0000313" key="3">
    <source>
        <dbReference type="Proteomes" id="UP000823963"/>
    </source>
</evidence>
<name>A0A9D2AB90_9LACO</name>
<comment type="caution">
    <text evidence="2">The sequence shown here is derived from an EMBL/GenBank/DDBJ whole genome shotgun (WGS) entry which is preliminary data.</text>
</comment>